<organism evidence="6 7">
    <name type="scientific">Loigolactobacillus bifermentans DSM 20003</name>
    <dbReference type="NCBI Taxonomy" id="1423726"/>
    <lineage>
        <taxon>Bacteria</taxon>
        <taxon>Bacillati</taxon>
        <taxon>Bacillota</taxon>
        <taxon>Bacilli</taxon>
        <taxon>Lactobacillales</taxon>
        <taxon>Lactobacillaceae</taxon>
        <taxon>Loigolactobacillus</taxon>
    </lineage>
</organism>
<name>A0A0R1H0S7_9LACO</name>
<proteinExistence type="inferred from homology"/>
<evidence type="ECO:0000313" key="7">
    <source>
        <dbReference type="Proteomes" id="UP000051461"/>
    </source>
</evidence>
<dbReference type="Gene3D" id="1.10.10.10">
    <property type="entry name" value="Winged helix-like DNA-binding domain superfamily/Winged helix DNA-binding domain"/>
    <property type="match status" value="1"/>
</dbReference>
<keyword evidence="7" id="KW-1185">Reference proteome</keyword>
<dbReference type="GO" id="GO:0003700">
    <property type="term" value="F:DNA-binding transcription factor activity"/>
    <property type="evidence" value="ECO:0007669"/>
    <property type="project" value="InterPro"/>
</dbReference>
<evidence type="ECO:0000256" key="3">
    <source>
        <dbReference type="ARBA" id="ARBA00023125"/>
    </source>
</evidence>
<dbReference type="InterPro" id="IPR036390">
    <property type="entry name" value="WH_DNA-bd_sf"/>
</dbReference>
<keyword evidence="4" id="KW-0804">Transcription</keyword>
<gene>
    <name evidence="6" type="ORF">FC07_GL001552</name>
</gene>
<dbReference type="InterPro" id="IPR050950">
    <property type="entry name" value="HTH-type_LysR_regulators"/>
</dbReference>
<dbReference type="Pfam" id="PF03466">
    <property type="entry name" value="LysR_substrate"/>
    <property type="match status" value="1"/>
</dbReference>
<evidence type="ECO:0000256" key="2">
    <source>
        <dbReference type="ARBA" id="ARBA00023015"/>
    </source>
</evidence>
<dbReference type="InterPro" id="IPR005119">
    <property type="entry name" value="LysR_subst-bd"/>
</dbReference>
<accession>A0A0R1H0S7</accession>
<dbReference type="Proteomes" id="UP000051461">
    <property type="component" value="Unassembled WGS sequence"/>
</dbReference>
<dbReference type="SUPFAM" id="SSF46785">
    <property type="entry name" value="Winged helix' DNA-binding domain"/>
    <property type="match status" value="1"/>
</dbReference>
<evidence type="ECO:0000256" key="1">
    <source>
        <dbReference type="ARBA" id="ARBA00009437"/>
    </source>
</evidence>
<dbReference type="PANTHER" id="PTHR30419">
    <property type="entry name" value="HTH-TYPE TRANSCRIPTIONAL REGULATOR YBHD"/>
    <property type="match status" value="1"/>
</dbReference>
<dbReference type="STRING" id="1423726.FC07_GL001552"/>
<dbReference type="PROSITE" id="PS50931">
    <property type="entry name" value="HTH_LYSR"/>
    <property type="match status" value="1"/>
</dbReference>
<dbReference type="AlphaFoldDB" id="A0A0R1H0S7"/>
<feature type="domain" description="HTH lysR-type" evidence="5">
    <location>
        <begin position="1"/>
        <end position="54"/>
    </location>
</feature>
<sequence length="303" mass="35474">MKYISAIVENNFNLTKAAEVLLTSQSNLSRLINEFEKDEQVQLFSRRKGRITGLTKVGQDYLDDASVAIRAYDHTMNRLRNNAKGHFGVVRVGIAPVILSVLFDKVITQFILENPDVKIELHEDGAYDLQQQLVNHDIDLAFLMSPATTSQIEEKIVYTDRVGVFFRDDHRFAQQSGPIKVQAIAKEKLVVLDDTFMLNHQIMNLFSRRHLKPDILFQSRSWDLSINMCRQMDVVTILPRPITFNYQPRDIQYRDISPDFKWQVSICRLKQRISEKLVDYVEDYMIHYFRENKIKRLNDDNEM</sequence>
<comment type="caution">
    <text evidence="6">The sequence shown here is derived from an EMBL/GenBank/DDBJ whole genome shotgun (WGS) entry which is preliminary data.</text>
</comment>
<evidence type="ECO:0000313" key="6">
    <source>
        <dbReference type="EMBL" id="KRK40062.1"/>
    </source>
</evidence>
<protein>
    <submittedName>
        <fullName evidence="6">HTH-type transcriptional regulator</fullName>
    </submittedName>
</protein>
<keyword evidence="2" id="KW-0805">Transcription regulation</keyword>
<dbReference type="GO" id="GO:0003677">
    <property type="term" value="F:DNA binding"/>
    <property type="evidence" value="ECO:0007669"/>
    <property type="project" value="UniProtKB-KW"/>
</dbReference>
<evidence type="ECO:0000259" key="5">
    <source>
        <dbReference type="PROSITE" id="PS50931"/>
    </source>
</evidence>
<reference evidence="6 7" key="1">
    <citation type="journal article" date="2015" name="Genome Announc.">
        <title>Expanding the biotechnology potential of lactobacilli through comparative genomics of 213 strains and associated genera.</title>
        <authorList>
            <person name="Sun Z."/>
            <person name="Harris H.M."/>
            <person name="McCann A."/>
            <person name="Guo C."/>
            <person name="Argimon S."/>
            <person name="Zhang W."/>
            <person name="Yang X."/>
            <person name="Jeffery I.B."/>
            <person name="Cooney J.C."/>
            <person name="Kagawa T.F."/>
            <person name="Liu W."/>
            <person name="Song Y."/>
            <person name="Salvetti E."/>
            <person name="Wrobel A."/>
            <person name="Rasinkangas P."/>
            <person name="Parkhill J."/>
            <person name="Rea M.C."/>
            <person name="O'Sullivan O."/>
            <person name="Ritari J."/>
            <person name="Douillard F.P."/>
            <person name="Paul Ross R."/>
            <person name="Yang R."/>
            <person name="Briner A.E."/>
            <person name="Felis G.E."/>
            <person name="de Vos W.M."/>
            <person name="Barrangou R."/>
            <person name="Klaenhammer T.R."/>
            <person name="Caufield P.W."/>
            <person name="Cui Y."/>
            <person name="Zhang H."/>
            <person name="O'Toole P.W."/>
        </authorList>
    </citation>
    <scope>NUCLEOTIDE SEQUENCE [LARGE SCALE GENOMIC DNA]</scope>
    <source>
        <strain evidence="6 7">DSM 20003</strain>
    </source>
</reference>
<dbReference type="GO" id="GO:0005829">
    <property type="term" value="C:cytosol"/>
    <property type="evidence" value="ECO:0007669"/>
    <property type="project" value="TreeGrafter"/>
</dbReference>
<dbReference type="EMBL" id="AZDA01000024">
    <property type="protein sequence ID" value="KRK40062.1"/>
    <property type="molecule type" value="Genomic_DNA"/>
</dbReference>
<dbReference type="CDD" id="cd05466">
    <property type="entry name" value="PBP2_LTTR_substrate"/>
    <property type="match status" value="1"/>
</dbReference>
<evidence type="ECO:0000256" key="4">
    <source>
        <dbReference type="ARBA" id="ARBA00023163"/>
    </source>
</evidence>
<dbReference type="InterPro" id="IPR000847">
    <property type="entry name" value="LysR_HTH_N"/>
</dbReference>
<keyword evidence="3" id="KW-0238">DNA-binding</keyword>
<dbReference type="Gene3D" id="3.40.190.290">
    <property type="match status" value="1"/>
</dbReference>
<comment type="similarity">
    <text evidence="1">Belongs to the LysR transcriptional regulatory family.</text>
</comment>
<dbReference type="Pfam" id="PF00126">
    <property type="entry name" value="HTH_1"/>
    <property type="match status" value="1"/>
</dbReference>
<dbReference type="SUPFAM" id="SSF53850">
    <property type="entry name" value="Periplasmic binding protein-like II"/>
    <property type="match status" value="1"/>
</dbReference>
<dbReference type="InterPro" id="IPR036388">
    <property type="entry name" value="WH-like_DNA-bd_sf"/>
</dbReference>
<dbReference type="PATRIC" id="fig|1423726.3.peg.1609"/>
<dbReference type="PANTHER" id="PTHR30419:SF8">
    <property type="entry name" value="NITROGEN ASSIMILATION TRANSCRIPTIONAL ACTIVATOR-RELATED"/>
    <property type="match status" value="1"/>
</dbReference>